<accession>A0ACC0Z0U9</accession>
<name>A0ACC0Z0U9_9ROSI</name>
<reference evidence="2" key="1">
    <citation type="journal article" date="2023" name="G3 (Bethesda)">
        <title>Genome assembly and association tests identify interacting loci associated with vigor, precocity, and sex in interspecific pistachio rootstocks.</title>
        <authorList>
            <person name="Palmer W."/>
            <person name="Jacygrad E."/>
            <person name="Sagayaradj S."/>
            <person name="Cavanaugh K."/>
            <person name="Han R."/>
            <person name="Bertier L."/>
            <person name="Beede B."/>
            <person name="Kafkas S."/>
            <person name="Golino D."/>
            <person name="Preece J."/>
            <person name="Michelmore R."/>
        </authorList>
    </citation>
    <scope>NUCLEOTIDE SEQUENCE [LARGE SCALE GENOMIC DNA]</scope>
</reference>
<keyword evidence="2" id="KW-1185">Reference proteome</keyword>
<protein>
    <submittedName>
        <fullName evidence="1">Uncharacterized protein</fullName>
    </submittedName>
</protein>
<organism evidence="1 2">
    <name type="scientific">Pistacia integerrima</name>
    <dbReference type="NCBI Taxonomy" id="434235"/>
    <lineage>
        <taxon>Eukaryota</taxon>
        <taxon>Viridiplantae</taxon>
        <taxon>Streptophyta</taxon>
        <taxon>Embryophyta</taxon>
        <taxon>Tracheophyta</taxon>
        <taxon>Spermatophyta</taxon>
        <taxon>Magnoliopsida</taxon>
        <taxon>eudicotyledons</taxon>
        <taxon>Gunneridae</taxon>
        <taxon>Pentapetalae</taxon>
        <taxon>rosids</taxon>
        <taxon>malvids</taxon>
        <taxon>Sapindales</taxon>
        <taxon>Anacardiaceae</taxon>
        <taxon>Pistacia</taxon>
    </lineage>
</organism>
<comment type="caution">
    <text evidence="1">The sequence shown here is derived from an EMBL/GenBank/DDBJ whole genome shotgun (WGS) entry which is preliminary data.</text>
</comment>
<evidence type="ECO:0000313" key="1">
    <source>
        <dbReference type="EMBL" id="KAJ0043280.1"/>
    </source>
</evidence>
<evidence type="ECO:0000313" key="2">
    <source>
        <dbReference type="Proteomes" id="UP001163603"/>
    </source>
</evidence>
<dbReference type="EMBL" id="CM047739">
    <property type="protein sequence ID" value="KAJ0043280.1"/>
    <property type="molecule type" value="Genomic_DNA"/>
</dbReference>
<dbReference type="Proteomes" id="UP001163603">
    <property type="component" value="Chromosome 4"/>
</dbReference>
<sequence length="68" mass="7717">MAARSSFSVFDEQAVQLSRTTPAPRESLTQDFCLLEFWQVTFLKRARAPREKMISKLEFSGSDCQNGA</sequence>
<gene>
    <name evidence="1" type="ORF">Pint_18898</name>
</gene>
<proteinExistence type="predicted"/>